<keyword evidence="1 2" id="KW-0732">Signal</keyword>
<organism evidence="4 5">
    <name type="scientific">Hymenobacter rigui</name>
    <dbReference type="NCBI Taxonomy" id="334424"/>
    <lineage>
        <taxon>Bacteria</taxon>
        <taxon>Pseudomonadati</taxon>
        <taxon>Bacteroidota</taxon>
        <taxon>Cytophagia</taxon>
        <taxon>Cytophagales</taxon>
        <taxon>Hymenobacteraceae</taxon>
        <taxon>Hymenobacter</taxon>
    </lineage>
</organism>
<dbReference type="Pfam" id="PF13517">
    <property type="entry name" value="FG-GAP_3"/>
    <property type="match status" value="2"/>
</dbReference>
<evidence type="ECO:0000313" key="5">
    <source>
        <dbReference type="Proteomes" id="UP000273500"/>
    </source>
</evidence>
<dbReference type="Proteomes" id="UP000273500">
    <property type="component" value="Unassembled WGS sequence"/>
</dbReference>
<comment type="caution">
    <text evidence="4">The sequence shown here is derived from an EMBL/GenBank/DDBJ whole genome shotgun (WGS) entry which is preliminary data.</text>
</comment>
<feature type="signal peptide" evidence="2">
    <location>
        <begin position="1"/>
        <end position="18"/>
    </location>
</feature>
<sequence>MNKLVTQCLLYCMPIAAAAQQGPLPVTIQTGATVTLPAGANPSAVAVADFNQDRRPDVAVCEKGPGVAAIYLQSATGTFPAVLRTYPLGTAPTGLVAVRLDNDPNRPFADLVGLSGPSNRWTLLRNDLNGQATFSPPIIAPPAFGSGGCLSNAPQLLARYIDSDSYPDLAYTYDGSPCTIPDFRVEYQAYKGPNTLSRRYGFTTRYFTPSGISTADFDQDGLTDVVTADPANNRFWMAYATGDITYPTWNGDYYNFSSLGTRPTQVAAADVNRDSRPDVAVANSGSNEVTVFLNVGYGRFGSETAYSLSGSPRRLLLQDLNNDYLPELLVLTADNKLQIFQHTTQPGVARYGTPLVLSTGPDPVTLDLGDVNGDGIQDLVVACAGDNTVRTYLNTSLTTVTATASGRLSGLEVYPNPAREQLVIRGTGADNELLQATLLDGTGRVVKAVPLPAQHRTFPVADLPRGLYLLRLSSAQGTTTRRVVLE</sequence>
<evidence type="ECO:0000313" key="4">
    <source>
        <dbReference type="EMBL" id="RSK49946.1"/>
    </source>
</evidence>
<dbReference type="InterPro" id="IPR028994">
    <property type="entry name" value="Integrin_alpha_N"/>
</dbReference>
<dbReference type="Gene3D" id="2.130.10.130">
    <property type="entry name" value="Integrin alpha, N-terminal"/>
    <property type="match status" value="1"/>
</dbReference>
<reference evidence="4 5" key="1">
    <citation type="submission" date="2018-12" db="EMBL/GenBank/DDBJ databases">
        <authorList>
            <person name="Feng G."/>
            <person name="Zhu H."/>
        </authorList>
    </citation>
    <scope>NUCLEOTIDE SEQUENCE [LARGE SCALE GENOMIC DNA]</scope>
    <source>
        <strain evidence="4 5">KCTC 12533</strain>
    </source>
</reference>
<name>A0A3R9NLP0_9BACT</name>
<dbReference type="NCBIfam" id="TIGR04183">
    <property type="entry name" value="Por_Secre_tail"/>
    <property type="match status" value="1"/>
</dbReference>
<proteinExistence type="predicted"/>
<dbReference type="Pfam" id="PF18962">
    <property type="entry name" value="Por_Secre_tail"/>
    <property type="match status" value="1"/>
</dbReference>
<protein>
    <submittedName>
        <fullName evidence="4">T9SS C-terminal target domain-containing protein</fullName>
    </submittedName>
</protein>
<evidence type="ECO:0000256" key="2">
    <source>
        <dbReference type="SAM" id="SignalP"/>
    </source>
</evidence>
<feature type="chain" id="PRO_5018666082" evidence="2">
    <location>
        <begin position="19"/>
        <end position="486"/>
    </location>
</feature>
<keyword evidence="5" id="KW-1185">Reference proteome</keyword>
<dbReference type="AlphaFoldDB" id="A0A3R9NLP0"/>
<dbReference type="PANTHER" id="PTHR45460:SF2">
    <property type="entry name" value="ALPHA 1,3 GLUCANASE, GH71 FAMILY (EUROFUNG)"/>
    <property type="match status" value="1"/>
</dbReference>
<dbReference type="SUPFAM" id="SSF69318">
    <property type="entry name" value="Integrin alpha N-terminal domain"/>
    <property type="match status" value="1"/>
</dbReference>
<dbReference type="InterPro" id="IPR026444">
    <property type="entry name" value="Secre_tail"/>
</dbReference>
<feature type="domain" description="Secretion system C-terminal sorting" evidence="3">
    <location>
        <begin position="413"/>
        <end position="484"/>
    </location>
</feature>
<accession>A0A3R9NLP0</accession>
<evidence type="ECO:0000256" key="1">
    <source>
        <dbReference type="ARBA" id="ARBA00022729"/>
    </source>
</evidence>
<dbReference type="InterPro" id="IPR013517">
    <property type="entry name" value="FG-GAP"/>
</dbReference>
<dbReference type="OrthoDB" id="877328at2"/>
<gene>
    <name evidence="4" type="ORF">EI291_04675</name>
</gene>
<dbReference type="EMBL" id="RWIT01000002">
    <property type="protein sequence ID" value="RSK49946.1"/>
    <property type="molecule type" value="Genomic_DNA"/>
</dbReference>
<evidence type="ECO:0000259" key="3">
    <source>
        <dbReference type="Pfam" id="PF18962"/>
    </source>
</evidence>
<dbReference type="PANTHER" id="PTHR45460">
    <property type="entry name" value="SIMILAR TO CYSTEINE PROTEINASE"/>
    <property type="match status" value="1"/>
</dbReference>